<dbReference type="InterPro" id="IPR052025">
    <property type="entry name" value="Xyloglucanase_GH74"/>
</dbReference>
<dbReference type="Proteomes" id="UP001165044">
    <property type="component" value="Unassembled WGS sequence"/>
</dbReference>
<keyword evidence="2" id="KW-0732">Signal</keyword>
<dbReference type="InterPro" id="IPR002105">
    <property type="entry name" value="Dockerin_1_rpt"/>
</dbReference>
<sequence length="887" mass="92253">MHGRATKFLSLLILSAALSGLAAQEGNPGERRRDLPYRKSPHALSGHDRADLRRDWNLFWFNGKASPDYLDYKNQVAVREAGAWAPRRLQFTAGSTLAAPLATGPAGVGGTWTNLGPFSQLTNTTPDIDSGRPVAIVPHPTAPTLYLATSGGGVFRCDNADPALAGAWTWYSVTDSLPTSSSGGNVAVGALAMSPVNPSVLYLGAGDFFDAEGRGFFKTTDGGTTWTAAPTSSLGTATRSYAILPLDASRVLWATNAGLRISTDGGATFTGATGGPATGQVWSLQKLTATDLVCSVEATSGSASAGSIYYSSNAGATWTQAALPTFSFTPGRITTAAAHDGATVYAILEDTTSSSTKVARGVLKSTDKGATWTWLAAPTAPGGLFQGTGPQMTGDGGQGWYNHGLAVDPNNASRIFVGANLALYRSMDGGATWAQLTHWYGSGHVYAHADFHATAWSPDGATLYVANDGGLAVVRDPFQPTIPTSSFDLTFLDNRRNLGLASHMAYNVGSTTAASPADSKWRISLGLQDNGTRLRQPATAGGSLTGTEGVFEDLIGGDGFATIFHPTDGNQVLGSLYYTDIYKATDGGATPKSFVESISGITEANNKDLAPFAPYLAPGDKARPSVVYTSTNGKVYQSTNFGGAWAALGTAGLPAPLDMSSTTTTNELFIRSLAASPSDPNTLGIAANQSRVYLTSNGGSSWTKAGSLPGTGASLSCIAFDPASVTTVYVGSVATSATANHLWKSTNGGATWSAIDTGTGFPFGIPVHVVKPDPVTARKVYAGTDFGVYVSSDGGTTWARFGSNMPLVAVRDLYLAPDGTFVRAATYGRGVWEIRTALNFDLNGDGTVDLRDLLFFAKYYGTANTTCDLNGDGTVDDKDLTLLLAGL</sequence>
<dbReference type="CDD" id="cd14254">
    <property type="entry name" value="Dockerin_II"/>
    <property type="match status" value="1"/>
</dbReference>
<dbReference type="RefSeq" id="WP_285608213.1">
    <property type="nucleotide sequence ID" value="NZ_BSDC01000002.1"/>
</dbReference>
<evidence type="ECO:0000313" key="4">
    <source>
        <dbReference type="EMBL" id="GLH67229.1"/>
    </source>
</evidence>
<dbReference type="PROSITE" id="PS00018">
    <property type="entry name" value="EF_HAND_1"/>
    <property type="match status" value="2"/>
</dbReference>
<feature type="chain" id="PRO_5046109017" description="Dockerin domain-containing protein" evidence="2">
    <location>
        <begin position="23"/>
        <end position="887"/>
    </location>
</feature>
<keyword evidence="5" id="KW-1185">Reference proteome</keyword>
<reference evidence="4" key="1">
    <citation type="journal article" date="2023" name="Antonie Van Leeuwenhoek">
        <title>Mesoterricola silvestris gen. nov., sp. nov., Mesoterricola sediminis sp. nov., Geothrix oryzae sp. nov., Geothrix edaphica sp. nov., Geothrix rubra sp. nov., and Geothrix limicola sp. nov., six novel members of Acidobacteriota isolated from soils.</title>
        <authorList>
            <person name="Itoh H."/>
            <person name="Sugisawa Y."/>
            <person name="Mise K."/>
            <person name="Xu Z."/>
            <person name="Kuniyasu M."/>
            <person name="Ushijima N."/>
            <person name="Kawano K."/>
            <person name="Kobayashi E."/>
            <person name="Shiratori Y."/>
            <person name="Masuda Y."/>
            <person name="Senoo K."/>
        </authorList>
    </citation>
    <scope>NUCLEOTIDE SEQUENCE</scope>
    <source>
        <strain evidence="4">Red802</strain>
    </source>
</reference>
<evidence type="ECO:0000259" key="3">
    <source>
        <dbReference type="PROSITE" id="PS51766"/>
    </source>
</evidence>
<dbReference type="InterPro" id="IPR015943">
    <property type="entry name" value="WD40/YVTN_repeat-like_dom_sf"/>
</dbReference>
<dbReference type="InterPro" id="IPR018247">
    <property type="entry name" value="EF_Hand_1_Ca_BS"/>
</dbReference>
<dbReference type="Gene3D" id="2.130.10.10">
    <property type="entry name" value="YVTN repeat-like/Quinoprotein amine dehydrogenase"/>
    <property type="match status" value="4"/>
</dbReference>
<dbReference type="CDD" id="cd15482">
    <property type="entry name" value="Sialidase_non-viral"/>
    <property type="match status" value="1"/>
</dbReference>
<dbReference type="InterPro" id="IPR036439">
    <property type="entry name" value="Dockerin_dom_sf"/>
</dbReference>
<dbReference type="Pfam" id="PF00404">
    <property type="entry name" value="Dockerin_1"/>
    <property type="match status" value="1"/>
</dbReference>
<protein>
    <recommendedName>
        <fullName evidence="3">Dockerin domain-containing protein</fullName>
    </recommendedName>
</protein>
<accession>A0ABQ5PYP7</accession>
<dbReference type="PANTHER" id="PTHR43739:SF5">
    <property type="entry name" value="EXO-ALPHA-SIALIDASE"/>
    <property type="match status" value="1"/>
</dbReference>
<dbReference type="SUPFAM" id="SSF110296">
    <property type="entry name" value="Oligoxyloglucan reducing end-specific cellobiohydrolase"/>
    <property type="match status" value="2"/>
</dbReference>
<feature type="region of interest" description="Disordered" evidence="1">
    <location>
        <begin position="25"/>
        <end position="46"/>
    </location>
</feature>
<evidence type="ECO:0000313" key="5">
    <source>
        <dbReference type="Proteomes" id="UP001165044"/>
    </source>
</evidence>
<feature type="signal peptide" evidence="2">
    <location>
        <begin position="1"/>
        <end position="22"/>
    </location>
</feature>
<evidence type="ECO:0000256" key="1">
    <source>
        <dbReference type="SAM" id="MobiDB-lite"/>
    </source>
</evidence>
<proteinExistence type="predicted"/>
<comment type="caution">
    <text evidence="4">The sequence shown here is derived from an EMBL/GenBank/DDBJ whole genome shotgun (WGS) entry which is preliminary data.</text>
</comment>
<dbReference type="InterPro" id="IPR016134">
    <property type="entry name" value="Dockerin_dom"/>
</dbReference>
<dbReference type="EMBL" id="BSDC01000002">
    <property type="protein sequence ID" value="GLH67229.1"/>
    <property type="molecule type" value="Genomic_DNA"/>
</dbReference>
<dbReference type="PROSITE" id="PS51766">
    <property type="entry name" value="DOCKERIN"/>
    <property type="match status" value="1"/>
</dbReference>
<dbReference type="PANTHER" id="PTHR43739">
    <property type="entry name" value="XYLOGLUCANASE (EUROFUNG)"/>
    <property type="match status" value="1"/>
</dbReference>
<gene>
    <name evidence="4" type="ORF">GETHED_15930</name>
</gene>
<dbReference type="Gene3D" id="1.10.1330.10">
    <property type="entry name" value="Dockerin domain"/>
    <property type="match status" value="1"/>
</dbReference>
<name>A0ABQ5PYP7_9BACT</name>
<evidence type="ECO:0000256" key="2">
    <source>
        <dbReference type="SAM" id="SignalP"/>
    </source>
</evidence>
<feature type="domain" description="Dockerin" evidence="3">
    <location>
        <begin position="835"/>
        <end position="887"/>
    </location>
</feature>
<feature type="compositionally biased region" description="Basic and acidic residues" evidence="1">
    <location>
        <begin position="28"/>
        <end position="37"/>
    </location>
</feature>
<dbReference type="SUPFAM" id="SSF63446">
    <property type="entry name" value="Type I dockerin domain"/>
    <property type="match status" value="1"/>
</dbReference>
<organism evidence="4 5">
    <name type="scientific">Geothrix edaphica</name>
    <dbReference type="NCBI Taxonomy" id="2927976"/>
    <lineage>
        <taxon>Bacteria</taxon>
        <taxon>Pseudomonadati</taxon>
        <taxon>Acidobacteriota</taxon>
        <taxon>Holophagae</taxon>
        <taxon>Holophagales</taxon>
        <taxon>Holophagaceae</taxon>
        <taxon>Geothrix</taxon>
    </lineage>
</organism>